<dbReference type="Gene3D" id="1.10.287.70">
    <property type="match status" value="1"/>
</dbReference>
<evidence type="ECO:0000259" key="2">
    <source>
        <dbReference type="PROSITE" id="PS51201"/>
    </source>
</evidence>
<dbReference type="PANTHER" id="PTHR43833:SF11">
    <property type="entry name" value="VOLTAGE-GATED POTASSIUM CHANNEL KCH"/>
    <property type="match status" value="1"/>
</dbReference>
<keyword evidence="1" id="KW-0812">Transmembrane</keyword>
<gene>
    <name evidence="4" type="ORF">FHR38_003313</name>
</gene>
<proteinExistence type="predicted"/>
<keyword evidence="1" id="KW-1133">Transmembrane helix</keyword>
<dbReference type="Gene3D" id="3.30.70.1450">
    <property type="entry name" value="Regulator of K+ conductance, C-terminal domain"/>
    <property type="match status" value="1"/>
</dbReference>
<dbReference type="PROSITE" id="PS51201">
    <property type="entry name" value="RCK_N"/>
    <property type="match status" value="1"/>
</dbReference>
<dbReference type="AlphaFoldDB" id="A0A7W7STR2"/>
<evidence type="ECO:0000313" key="4">
    <source>
        <dbReference type="EMBL" id="MBB4959580.1"/>
    </source>
</evidence>
<dbReference type="Pfam" id="PF02080">
    <property type="entry name" value="TrkA_C"/>
    <property type="match status" value="1"/>
</dbReference>
<dbReference type="RefSeq" id="WP_184535487.1">
    <property type="nucleotide sequence ID" value="NZ_JACHJW010000001.1"/>
</dbReference>
<dbReference type="PROSITE" id="PS51202">
    <property type="entry name" value="RCK_C"/>
    <property type="match status" value="1"/>
</dbReference>
<feature type="transmembrane region" description="Helical" evidence="1">
    <location>
        <begin position="321"/>
        <end position="342"/>
    </location>
</feature>
<feature type="domain" description="RCK C-terminal" evidence="3">
    <location>
        <begin position="501"/>
        <end position="585"/>
    </location>
</feature>
<dbReference type="Pfam" id="PF02254">
    <property type="entry name" value="TrkA_N"/>
    <property type="match status" value="2"/>
</dbReference>
<reference evidence="4 5" key="1">
    <citation type="submission" date="2020-08" db="EMBL/GenBank/DDBJ databases">
        <title>Sequencing the genomes of 1000 actinobacteria strains.</title>
        <authorList>
            <person name="Klenk H.-P."/>
        </authorList>
    </citation>
    <scope>NUCLEOTIDE SEQUENCE [LARGE SCALE GENOMIC DNA]</scope>
    <source>
        <strain evidence="4 5">DSM 45886</strain>
    </source>
</reference>
<name>A0A7W7STR2_9ACTN</name>
<dbReference type="InterPro" id="IPR003148">
    <property type="entry name" value="RCK_N"/>
</dbReference>
<organism evidence="4 5">
    <name type="scientific">Micromonospora polyrhachis</name>
    <dbReference type="NCBI Taxonomy" id="1282883"/>
    <lineage>
        <taxon>Bacteria</taxon>
        <taxon>Bacillati</taxon>
        <taxon>Actinomycetota</taxon>
        <taxon>Actinomycetes</taxon>
        <taxon>Micromonosporales</taxon>
        <taxon>Micromonosporaceae</taxon>
        <taxon>Micromonospora</taxon>
    </lineage>
</organism>
<evidence type="ECO:0000259" key="3">
    <source>
        <dbReference type="PROSITE" id="PS51202"/>
    </source>
</evidence>
<protein>
    <submittedName>
        <fullName evidence="4">Trk K+ transport system NAD-binding subunit</fullName>
    </submittedName>
</protein>
<feature type="transmembrane region" description="Helical" evidence="1">
    <location>
        <begin position="268"/>
        <end position="289"/>
    </location>
</feature>
<evidence type="ECO:0000313" key="5">
    <source>
        <dbReference type="Proteomes" id="UP000578819"/>
    </source>
</evidence>
<dbReference type="SUPFAM" id="SSF116726">
    <property type="entry name" value="TrkA C-terminal domain-like"/>
    <property type="match status" value="1"/>
</dbReference>
<feature type="domain" description="RCK N-terminal" evidence="2">
    <location>
        <begin position="362"/>
        <end position="483"/>
    </location>
</feature>
<dbReference type="GO" id="GO:0008324">
    <property type="term" value="F:monoatomic cation transmembrane transporter activity"/>
    <property type="evidence" value="ECO:0007669"/>
    <property type="project" value="InterPro"/>
</dbReference>
<dbReference type="InterPro" id="IPR006037">
    <property type="entry name" value="RCK_C"/>
</dbReference>
<dbReference type="Proteomes" id="UP000578819">
    <property type="component" value="Unassembled WGS sequence"/>
</dbReference>
<evidence type="ECO:0000256" key="1">
    <source>
        <dbReference type="SAM" id="Phobius"/>
    </source>
</evidence>
<dbReference type="GO" id="GO:0006813">
    <property type="term" value="P:potassium ion transport"/>
    <property type="evidence" value="ECO:0007669"/>
    <property type="project" value="InterPro"/>
</dbReference>
<dbReference type="EMBL" id="JACHJW010000001">
    <property type="protein sequence ID" value="MBB4959580.1"/>
    <property type="molecule type" value="Genomic_DNA"/>
</dbReference>
<dbReference type="SUPFAM" id="SSF81324">
    <property type="entry name" value="Voltage-gated potassium channels"/>
    <property type="match status" value="1"/>
</dbReference>
<comment type="caution">
    <text evidence="4">The sequence shown here is derived from an EMBL/GenBank/DDBJ whole genome shotgun (WGS) entry which is preliminary data.</text>
</comment>
<dbReference type="InterPro" id="IPR036721">
    <property type="entry name" value="RCK_C_sf"/>
</dbReference>
<dbReference type="PANTHER" id="PTHR43833">
    <property type="entry name" value="POTASSIUM CHANNEL PROTEIN 2-RELATED-RELATED"/>
    <property type="match status" value="1"/>
</dbReference>
<dbReference type="SUPFAM" id="SSF51735">
    <property type="entry name" value="NAD(P)-binding Rossmann-fold domains"/>
    <property type="match status" value="2"/>
</dbReference>
<keyword evidence="5" id="KW-1185">Reference proteome</keyword>
<accession>A0A7W7STR2</accession>
<dbReference type="InterPro" id="IPR050721">
    <property type="entry name" value="Trk_Ktr_HKT_K-transport"/>
</dbReference>
<keyword evidence="1" id="KW-0472">Membrane</keyword>
<dbReference type="Gene3D" id="3.40.50.720">
    <property type="entry name" value="NAD(P)-binding Rossmann-like Domain"/>
    <property type="match status" value="2"/>
</dbReference>
<dbReference type="InterPro" id="IPR036291">
    <property type="entry name" value="NAD(P)-bd_dom_sf"/>
</dbReference>
<sequence>MVDPWRFRARRAVETKLRDGLRPNGDPRPHYVVCGQDALAFHLVNTLLGDEMQAGSVRVTVIVPHRRRVDGPDVRTIRGIRLIKSDRLDEETFRAAGLVGASGLALLHQDDVGNIHAALCAQEVEPRLRVVMRMFNTSLGHGIRQLFPDCAVLSDASMAAPAFVAAALGEVAPTYFRHGGRTLYVARRADVRPEQVVCGLADTRDNNNLRVLPEDEEQDDLVLAEAVGQPTGTELAARRIWLRRQRRRRQRPWKLFWQAVRSFATRKIGLATIVVLGVVALFGVVLSWAEHVNVWQALYLTLVTTVSGADPDVQKSDAGQVMQVVLTLAGLALIPLITAAVVDGMVNARLALDAGRLQTPREGHVIVVGLGNVGTRVMGQLNDLGIEVVAIDKDPAARGAARAQRLNIPLIIGDGAREETLHAASVNTCHALVVVSTDDVTNLQAALNGRAANPDLRVVLRLFDGDFAARIQKAFNIGTSRSVSYLAAPSFAAALLNRAVIATIPVDRHALLVAEVPVTAGSPLAGGKLGAVSQPQGVRVIAVTRSGQSRLDWSPSAEELINPGDRLTVVARRAGLTWLLRQASPALVVPAQARGPAEPGDSSGQ</sequence>